<dbReference type="GO" id="GO:0016491">
    <property type="term" value="F:oxidoreductase activity"/>
    <property type="evidence" value="ECO:0007669"/>
    <property type="project" value="TreeGrafter"/>
</dbReference>
<reference evidence="4" key="1">
    <citation type="submission" date="2023-06" db="EMBL/GenBank/DDBJ databases">
        <title>Multi-omics analyses reveal the molecular pathogenesis toolkit of Lasiodiplodia hormozganensis, a cross-kingdom pathogen.</title>
        <authorList>
            <person name="Felix C."/>
            <person name="Meneses R."/>
            <person name="Goncalves M.F.M."/>
            <person name="Tilleman L."/>
            <person name="Duarte A.S."/>
            <person name="Jorrin-Novo J.V."/>
            <person name="Van De Peer Y."/>
            <person name="Deforce D."/>
            <person name="Van Nieuwerburgh F."/>
            <person name="Esteves A.C."/>
            <person name="Alves A."/>
        </authorList>
    </citation>
    <scope>NUCLEOTIDE SEQUENCE</scope>
    <source>
        <strain evidence="4">CBS 339.90</strain>
    </source>
</reference>
<dbReference type="InterPro" id="IPR051468">
    <property type="entry name" value="Fungal_SecMetab_SDRs"/>
</dbReference>
<dbReference type="AlphaFoldDB" id="A0AA39T0A7"/>
<sequence length="279" mass="28974">MAVAPAKRIVLITGATSGIGLELAAQLLARTHPTTYHVLLGARNPTKGATVLSTIQSRIPPDAPSGTAEVIHLDVTSDATITAAAAHVRRAHGRLDILVNNAGTAAIDGHDDTSTPAGLRAQLRESFDVNATGPAVVTAAFADLLLAADHPNPNPHQEQPPPPRRIVNISSGAGSMTRRLDPSSPIYALQATQYRASKAALNMVTACQHVEFGAGANGVKVHAYDPGFTVSNLGPPNRAENSGARPAAESVAPLVELLEGSRDGDGEGLFLHNTGQYPW</sequence>
<organism evidence="4 5">
    <name type="scientific">Lasiodiplodia hormozganensis</name>
    <dbReference type="NCBI Taxonomy" id="869390"/>
    <lineage>
        <taxon>Eukaryota</taxon>
        <taxon>Fungi</taxon>
        <taxon>Dikarya</taxon>
        <taxon>Ascomycota</taxon>
        <taxon>Pezizomycotina</taxon>
        <taxon>Dothideomycetes</taxon>
        <taxon>Dothideomycetes incertae sedis</taxon>
        <taxon>Botryosphaeriales</taxon>
        <taxon>Botryosphaeriaceae</taxon>
        <taxon>Lasiodiplodia</taxon>
    </lineage>
</organism>
<dbReference type="Pfam" id="PF00106">
    <property type="entry name" value="adh_short"/>
    <property type="match status" value="1"/>
</dbReference>
<dbReference type="SUPFAM" id="SSF51735">
    <property type="entry name" value="NAD(P)-binding Rossmann-fold domains"/>
    <property type="match status" value="1"/>
</dbReference>
<accession>A0AA39T0A7</accession>
<evidence type="ECO:0000256" key="3">
    <source>
        <dbReference type="SAM" id="MobiDB-lite"/>
    </source>
</evidence>
<dbReference type="PRINTS" id="PR00080">
    <property type="entry name" value="SDRFAMILY"/>
</dbReference>
<dbReference type="PRINTS" id="PR00081">
    <property type="entry name" value="GDHRDH"/>
</dbReference>
<feature type="compositionally biased region" description="Pro residues" evidence="3">
    <location>
        <begin position="152"/>
        <end position="164"/>
    </location>
</feature>
<protein>
    <submittedName>
        <fullName evidence="4">3-keto-steroid reductase</fullName>
    </submittedName>
</protein>
<evidence type="ECO:0000313" key="4">
    <source>
        <dbReference type="EMBL" id="KAK0609076.1"/>
    </source>
</evidence>
<evidence type="ECO:0000256" key="2">
    <source>
        <dbReference type="RuleBase" id="RU000363"/>
    </source>
</evidence>
<dbReference type="GO" id="GO:0005737">
    <property type="term" value="C:cytoplasm"/>
    <property type="evidence" value="ECO:0007669"/>
    <property type="project" value="TreeGrafter"/>
</dbReference>
<dbReference type="InterPro" id="IPR036291">
    <property type="entry name" value="NAD(P)-bd_dom_sf"/>
</dbReference>
<name>A0AA39T0A7_9PEZI</name>
<dbReference type="PANTHER" id="PTHR43544:SF32">
    <property type="entry name" value="CHAIN DEHYDROGENASE, PUTATIVE (AFU_ORTHOLOGUE AFUA_5G01530)-RELATED"/>
    <property type="match status" value="1"/>
</dbReference>
<evidence type="ECO:0000256" key="1">
    <source>
        <dbReference type="ARBA" id="ARBA00006484"/>
    </source>
</evidence>
<dbReference type="PANTHER" id="PTHR43544">
    <property type="entry name" value="SHORT-CHAIN DEHYDROGENASE/REDUCTASE"/>
    <property type="match status" value="1"/>
</dbReference>
<keyword evidence="5" id="KW-1185">Reference proteome</keyword>
<dbReference type="Proteomes" id="UP001175001">
    <property type="component" value="Unassembled WGS sequence"/>
</dbReference>
<comment type="caution">
    <text evidence="4">The sequence shown here is derived from an EMBL/GenBank/DDBJ whole genome shotgun (WGS) entry which is preliminary data.</text>
</comment>
<dbReference type="EMBL" id="JAUJDW010000292">
    <property type="protein sequence ID" value="KAK0609076.1"/>
    <property type="molecule type" value="Genomic_DNA"/>
</dbReference>
<evidence type="ECO:0000313" key="5">
    <source>
        <dbReference type="Proteomes" id="UP001175001"/>
    </source>
</evidence>
<proteinExistence type="inferred from homology"/>
<feature type="region of interest" description="Disordered" evidence="3">
    <location>
        <begin position="148"/>
        <end position="181"/>
    </location>
</feature>
<dbReference type="GO" id="GO:0019748">
    <property type="term" value="P:secondary metabolic process"/>
    <property type="evidence" value="ECO:0007669"/>
    <property type="project" value="TreeGrafter"/>
</dbReference>
<dbReference type="Gene3D" id="3.40.50.720">
    <property type="entry name" value="NAD(P)-binding Rossmann-like Domain"/>
    <property type="match status" value="1"/>
</dbReference>
<comment type="similarity">
    <text evidence="1 2">Belongs to the short-chain dehydrogenases/reductases (SDR) family.</text>
</comment>
<gene>
    <name evidence="4" type="primary">Hsd17b7</name>
    <name evidence="4" type="ORF">DIS24_g12522</name>
</gene>
<dbReference type="InterPro" id="IPR002347">
    <property type="entry name" value="SDR_fam"/>
</dbReference>